<dbReference type="GO" id="GO:0003824">
    <property type="term" value="F:catalytic activity"/>
    <property type="evidence" value="ECO:0007669"/>
    <property type="project" value="UniProtKB-KW"/>
</dbReference>
<organism evidence="5">
    <name type="scientific">Tanacetum cinerariifolium</name>
    <name type="common">Dalmatian daisy</name>
    <name type="synonym">Chrysanthemum cinerariifolium</name>
    <dbReference type="NCBI Taxonomy" id="118510"/>
    <lineage>
        <taxon>Eukaryota</taxon>
        <taxon>Viridiplantae</taxon>
        <taxon>Streptophyta</taxon>
        <taxon>Embryophyta</taxon>
        <taxon>Tracheophyta</taxon>
        <taxon>Spermatophyta</taxon>
        <taxon>Magnoliopsida</taxon>
        <taxon>eudicotyledons</taxon>
        <taxon>Gunneridae</taxon>
        <taxon>Pentapetalae</taxon>
        <taxon>asterids</taxon>
        <taxon>campanulids</taxon>
        <taxon>Asterales</taxon>
        <taxon>Asteraceae</taxon>
        <taxon>Asteroideae</taxon>
        <taxon>Anthemideae</taxon>
        <taxon>Anthemidinae</taxon>
        <taxon>Tanacetum</taxon>
    </lineage>
</organism>
<dbReference type="AlphaFoldDB" id="A0A699I9X4"/>
<accession>A0A699I9X4</accession>
<dbReference type="PANTHER" id="PTHR37984:SF5">
    <property type="entry name" value="PROTEIN NYNRIN-LIKE"/>
    <property type="match status" value="1"/>
</dbReference>
<gene>
    <name evidence="5" type="ORF">Tci_502544</name>
</gene>
<proteinExistence type="predicted"/>
<feature type="non-terminal residue" evidence="5">
    <location>
        <position position="1"/>
    </location>
</feature>
<reference evidence="5" key="1">
    <citation type="journal article" date="2019" name="Sci. Rep.">
        <title>Draft genome of Tanacetum cinerariifolium, the natural source of mosquito coil.</title>
        <authorList>
            <person name="Yamashiro T."/>
            <person name="Shiraishi A."/>
            <person name="Satake H."/>
            <person name="Nakayama K."/>
        </authorList>
    </citation>
    <scope>NUCLEOTIDE SEQUENCE</scope>
</reference>
<evidence type="ECO:0000259" key="4">
    <source>
        <dbReference type="Pfam" id="PF17921"/>
    </source>
</evidence>
<evidence type="ECO:0000256" key="2">
    <source>
        <dbReference type="SAM" id="MobiDB-lite"/>
    </source>
</evidence>
<name>A0A699I9X4_TANCI</name>
<dbReference type="Pfam" id="PF17919">
    <property type="entry name" value="RT_RNaseH_2"/>
    <property type="match status" value="1"/>
</dbReference>
<dbReference type="Pfam" id="PF17921">
    <property type="entry name" value="Integrase_H2C2"/>
    <property type="match status" value="1"/>
</dbReference>
<dbReference type="Gene3D" id="3.30.70.270">
    <property type="match status" value="1"/>
</dbReference>
<feature type="domain" description="Integrase zinc-binding" evidence="4">
    <location>
        <begin position="225"/>
        <end position="280"/>
    </location>
</feature>
<evidence type="ECO:0000313" key="5">
    <source>
        <dbReference type="EMBL" id="GEZ30571.1"/>
    </source>
</evidence>
<dbReference type="SUPFAM" id="SSF56672">
    <property type="entry name" value="DNA/RNA polymerases"/>
    <property type="match status" value="1"/>
</dbReference>
<dbReference type="PANTHER" id="PTHR37984">
    <property type="entry name" value="PROTEIN CBG26694"/>
    <property type="match status" value="1"/>
</dbReference>
<evidence type="ECO:0000256" key="1">
    <source>
        <dbReference type="ARBA" id="ARBA00023268"/>
    </source>
</evidence>
<dbReference type="Gene3D" id="1.10.340.70">
    <property type="match status" value="1"/>
</dbReference>
<dbReference type="InterPro" id="IPR041588">
    <property type="entry name" value="Integrase_H2C2"/>
</dbReference>
<keyword evidence="1" id="KW-0511">Multifunctional enzyme</keyword>
<dbReference type="EMBL" id="BKCJ010263358">
    <property type="protein sequence ID" value="GEZ30571.1"/>
    <property type="molecule type" value="Genomic_DNA"/>
</dbReference>
<comment type="caution">
    <text evidence="5">The sequence shown here is derived from an EMBL/GenBank/DDBJ whole genome shotgun (WGS) entry which is preliminary data.</text>
</comment>
<dbReference type="InterPro" id="IPR043128">
    <property type="entry name" value="Rev_trsase/Diguanyl_cyclase"/>
</dbReference>
<dbReference type="Gene3D" id="3.10.10.10">
    <property type="entry name" value="HIV Type 1 Reverse Transcriptase, subunit A, domain 1"/>
    <property type="match status" value="1"/>
</dbReference>
<dbReference type="InterPro" id="IPR050951">
    <property type="entry name" value="Retrovirus_Pol_polyprotein"/>
</dbReference>
<sequence length="334" mass="38564">KDKVLILTVDEMFDELGGAVIFTKLDLRSGYHQIRIHKRGLCVGCGTINEYTSKRWFKWEEDEVADFDGLKYQLSRAPILWLINFKDTFIVEADASSDSIGVVLLLKGKLISFFCRYFDTSSTKYVRKLIRFDFAIEYKLRVLNQVVDALSRMYEDDNEGVTTAFMAVIRLVIGLVDDLKSENKNLEELRQLHQRLDRGEQLQGFHHKQGLLLYQGHYYIGAESKLKDILLAEFYNMPSVVHGGIKKMLVGLSALFYWNGMQKSVEDFERNCLVCQQTKYSTQATEWLLQPLLTQTPPNDEGLREAPSLDEKYAHHPLEPDDYAIIRSEPSKKD</sequence>
<feature type="region of interest" description="Disordered" evidence="2">
    <location>
        <begin position="295"/>
        <end position="314"/>
    </location>
</feature>
<dbReference type="InterPro" id="IPR041577">
    <property type="entry name" value="RT_RNaseH_2"/>
</dbReference>
<feature type="compositionally biased region" description="Basic and acidic residues" evidence="2">
    <location>
        <begin position="301"/>
        <end position="314"/>
    </location>
</feature>
<dbReference type="InterPro" id="IPR043502">
    <property type="entry name" value="DNA/RNA_pol_sf"/>
</dbReference>
<evidence type="ECO:0000259" key="3">
    <source>
        <dbReference type="Pfam" id="PF17919"/>
    </source>
</evidence>
<feature type="domain" description="Reverse transcriptase/retrotransposon-derived protein RNase H-like" evidence="3">
    <location>
        <begin position="59"/>
        <end position="125"/>
    </location>
</feature>
<protein>
    <submittedName>
        <fullName evidence="5">Uncharacterized protein</fullName>
    </submittedName>
</protein>